<evidence type="ECO:0000256" key="5">
    <source>
        <dbReference type="ARBA" id="ARBA00022741"/>
    </source>
</evidence>
<keyword evidence="4 9" id="KW-0808">Transferase</keyword>
<dbReference type="InterPro" id="IPR017665">
    <property type="entry name" value="Guanylate_kinase"/>
</dbReference>
<keyword evidence="9" id="KW-0963">Cytoplasm</keyword>
<dbReference type="PANTHER" id="PTHR23117:SF13">
    <property type="entry name" value="GUANYLATE KINASE"/>
    <property type="match status" value="1"/>
</dbReference>
<dbReference type="EMBL" id="CAWVOK010000016">
    <property type="protein sequence ID" value="CAK8162855.1"/>
    <property type="molecule type" value="Genomic_DNA"/>
</dbReference>
<dbReference type="CDD" id="cd00071">
    <property type="entry name" value="GMPK"/>
    <property type="match status" value="1"/>
</dbReference>
<dbReference type="SUPFAM" id="SSF52540">
    <property type="entry name" value="P-loop containing nucleoside triphosphate hydrolases"/>
    <property type="match status" value="1"/>
</dbReference>
<dbReference type="PROSITE" id="PS50052">
    <property type="entry name" value="GUANYLATE_KINASE_2"/>
    <property type="match status" value="1"/>
</dbReference>
<dbReference type="SMART" id="SM00072">
    <property type="entry name" value="GuKc"/>
    <property type="match status" value="1"/>
</dbReference>
<name>A0ABM9N804_9RICK</name>
<dbReference type="Pfam" id="PF00625">
    <property type="entry name" value="Guanylate_kin"/>
    <property type="match status" value="1"/>
</dbReference>
<dbReference type="InterPro" id="IPR027417">
    <property type="entry name" value="P-loop_NTPase"/>
</dbReference>
<dbReference type="RefSeq" id="WP_338363877.1">
    <property type="nucleotide sequence ID" value="NZ_CAWVOK010000016.1"/>
</dbReference>
<dbReference type="InterPro" id="IPR008145">
    <property type="entry name" value="GK/Ca_channel_bsu"/>
</dbReference>
<dbReference type="GO" id="GO:0004385">
    <property type="term" value="F:GMP kinase activity"/>
    <property type="evidence" value="ECO:0007669"/>
    <property type="project" value="UniProtKB-EC"/>
</dbReference>
<keyword evidence="6 9" id="KW-0418">Kinase</keyword>
<dbReference type="InterPro" id="IPR020590">
    <property type="entry name" value="Guanylate_kinase_CS"/>
</dbReference>
<evidence type="ECO:0000256" key="6">
    <source>
        <dbReference type="ARBA" id="ARBA00022777"/>
    </source>
</evidence>
<organism evidence="11 12">
    <name type="scientific">Candidatus Xenohaliotis californiensis</name>
    <dbReference type="NCBI Taxonomy" id="84677"/>
    <lineage>
        <taxon>Bacteria</taxon>
        <taxon>Pseudomonadati</taxon>
        <taxon>Pseudomonadota</taxon>
        <taxon>Alphaproteobacteria</taxon>
        <taxon>Rickettsiales</taxon>
        <taxon>Anaplasmataceae</taxon>
        <taxon>Candidatus Xenohaliotis</taxon>
    </lineage>
</organism>
<dbReference type="Gene3D" id="3.30.63.10">
    <property type="entry name" value="Guanylate Kinase phosphate binding domain"/>
    <property type="match status" value="1"/>
</dbReference>
<comment type="caution">
    <text evidence="11">The sequence shown here is derived from an EMBL/GenBank/DDBJ whole genome shotgun (WGS) entry which is preliminary data.</text>
</comment>
<evidence type="ECO:0000256" key="7">
    <source>
        <dbReference type="ARBA" id="ARBA00022840"/>
    </source>
</evidence>
<evidence type="ECO:0000256" key="8">
    <source>
        <dbReference type="ARBA" id="ARBA00030128"/>
    </source>
</evidence>
<protein>
    <recommendedName>
        <fullName evidence="3 9">Guanylate kinase</fullName>
        <ecNumber evidence="2 9">2.7.4.8</ecNumber>
    </recommendedName>
    <alternativeName>
        <fullName evidence="8 9">GMP kinase</fullName>
    </alternativeName>
</protein>
<comment type="subcellular location">
    <subcellularLocation>
        <location evidence="9">Cytoplasm</location>
    </subcellularLocation>
</comment>
<dbReference type="PANTHER" id="PTHR23117">
    <property type="entry name" value="GUANYLATE KINASE-RELATED"/>
    <property type="match status" value="1"/>
</dbReference>
<dbReference type="Gene3D" id="3.40.50.300">
    <property type="entry name" value="P-loop containing nucleotide triphosphate hydrolases"/>
    <property type="match status" value="1"/>
</dbReference>
<evidence type="ECO:0000313" key="12">
    <source>
        <dbReference type="Proteomes" id="UP001314181"/>
    </source>
</evidence>
<reference evidence="11 12" key="1">
    <citation type="submission" date="2024-01" db="EMBL/GenBank/DDBJ databases">
        <authorList>
            <person name="Kunselman E."/>
        </authorList>
    </citation>
    <scope>NUCLEOTIDE SEQUENCE [LARGE SCALE GENOMIC DNA]</scope>
    <source>
        <strain evidence="11">2 abalone samples</strain>
    </source>
</reference>
<keyword evidence="12" id="KW-1185">Reference proteome</keyword>
<keyword evidence="5 9" id="KW-0547">Nucleotide-binding</keyword>
<comment type="catalytic activity">
    <reaction evidence="9">
        <text>GMP + ATP = GDP + ADP</text>
        <dbReference type="Rhea" id="RHEA:20780"/>
        <dbReference type="ChEBI" id="CHEBI:30616"/>
        <dbReference type="ChEBI" id="CHEBI:58115"/>
        <dbReference type="ChEBI" id="CHEBI:58189"/>
        <dbReference type="ChEBI" id="CHEBI:456216"/>
        <dbReference type="EC" id="2.7.4.8"/>
    </reaction>
</comment>
<evidence type="ECO:0000256" key="2">
    <source>
        <dbReference type="ARBA" id="ARBA00012961"/>
    </source>
</evidence>
<dbReference type="PROSITE" id="PS00856">
    <property type="entry name" value="GUANYLATE_KINASE_1"/>
    <property type="match status" value="1"/>
</dbReference>
<accession>A0ABM9N804</accession>
<evidence type="ECO:0000256" key="4">
    <source>
        <dbReference type="ARBA" id="ARBA00022679"/>
    </source>
</evidence>
<dbReference type="NCBIfam" id="TIGR03263">
    <property type="entry name" value="guanyl_kin"/>
    <property type="match status" value="1"/>
</dbReference>
<dbReference type="HAMAP" id="MF_00328">
    <property type="entry name" value="Guanylate_kinase"/>
    <property type="match status" value="1"/>
</dbReference>
<evidence type="ECO:0000256" key="9">
    <source>
        <dbReference type="HAMAP-Rule" id="MF_00328"/>
    </source>
</evidence>
<comment type="similarity">
    <text evidence="1 9">Belongs to the guanylate kinase family.</text>
</comment>
<proteinExistence type="inferred from homology"/>
<dbReference type="EC" id="2.7.4.8" evidence="2 9"/>
<evidence type="ECO:0000256" key="3">
    <source>
        <dbReference type="ARBA" id="ARBA00016296"/>
    </source>
</evidence>
<feature type="binding site" evidence="9">
    <location>
        <begin position="12"/>
        <end position="19"/>
    </location>
    <ligand>
        <name>ATP</name>
        <dbReference type="ChEBI" id="CHEBI:30616"/>
    </ligand>
</feature>
<keyword evidence="7 9" id="KW-0067">ATP-binding</keyword>
<comment type="function">
    <text evidence="9">Essential for recycling GMP and indirectly, cGMP.</text>
</comment>
<dbReference type="InterPro" id="IPR008144">
    <property type="entry name" value="Guanylate_kin-like_dom"/>
</dbReference>
<gene>
    <name evidence="9 11" type="primary">gmk</name>
    <name evidence="11" type="ORF">CAXC1_240011</name>
</gene>
<sequence length="208" mass="24180">MNRKGFMLVISSPSGAGKTSIVKNIFKNDRDLVSSVSVTTRKPREGEIDGVDYYFVSKERFEEMINNGDFLEHANVFGHYYGTTERNVKGCLEKGIDVVFDIDWQGHKQLLSKAKEEVVSVFVLPPSMEELKRRLYKRGLDTTETIEYRMHRAANEIAKWELYDYVVINHNLQDSANAVMNIVKAERFKRSRQVRLDDFVDLLVRKRH</sequence>
<evidence type="ECO:0000259" key="10">
    <source>
        <dbReference type="PROSITE" id="PS50052"/>
    </source>
</evidence>
<dbReference type="Proteomes" id="UP001314181">
    <property type="component" value="Unassembled WGS sequence"/>
</dbReference>
<feature type="domain" description="Guanylate kinase-like" evidence="10">
    <location>
        <begin position="5"/>
        <end position="184"/>
    </location>
</feature>
<evidence type="ECO:0000256" key="1">
    <source>
        <dbReference type="ARBA" id="ARBA00005790"/>
    </source>
</evidence>
<evidence type="ECO:0000313" key="11">
    <source>
        <dbReference type="EMBL" id="CAK8162855.1"/>
    </source>
</evidence>